<dbReference type="Proteomes" id="UP001501295">
    <property type="component" value="Unassembled WGS sequence"/>
</dbReference>
<dbReference type="EMBL" id="BAABLM010000001">
    <property type="protein sequence ID" value="GAA4667863.1"/>
    <property type="molecule type" value="Genomic_DNA"/>
</dbReference>
<evidence type="ECO:0000313" key="1">
    <source>
        <dbReference type="EMBL" id="GAA4667863.1"/>
    </source>
</evidence>
<sequence>MIWLNSDDAAGEEEPFAVVAEKLKSGIDAVLGFEHIVRAGTADIGHGGELLRELSDHVRSHGVRKE</sequence>
<evidence type="ECO:0000313" key="2">
    <source>
        <dbReference type="Proteomes" id="UP001501295"/>
    </source>
</evidence>
<comment type="caution">
    <text evidence="1">The sequence shown here is derived from an EMBL/GenBank/DDBJ whole genome shotgun (WGS) entry which is preliminary data.</text>
</comment>
<protein>
    <submittedName>
        <fullName evidence="1">Uncharacterized protein</fullName>
    </submittedName>
</protein>
<keyword evidence="2" id="KW-1185">Reference proteome</keyword>
<name>A0ABP8VNW7_9MICO</name>
<proteinExistence type="predicted"/>
<reference evidence="2" key="1">
    <citation type="journal article" date="2019" name="Int. J. Syst. Evol. Microbiol.">
        <title>The Global Catalogue of Microorganisms (GCM) 10K type strain sequencing project: providing services to taxonomists for standard genome sequencing and annotation.</title>
        <authorList>
            <consortium name="The Broad Institute Genomics Platform"/>
            <consortium name="The Broad Institute Genome Sequencing Center for Infectious Disease"/>
            <person name="Wu L."/>
            <person name="Ma J."/>
        </authorList>
    </citation>
    <scope>NUCLEOTIDE SEQUENCE [LARGE SCALE GENOMIC DNA]</scope>
    <source>
        <strain evidence="2">JCM 18956</strain>
    </source>
</reference>
<accession>A0ABP8VNW7</accession>
<gene>
    <name evidence="1" type="ORF">GCM10025780_07820</name>
</gene>
<organism evidence="1 2">
    <name type="scientific">Frondihabitans cladoniiphilus</name>
    <dbReference type="NCBI Taxonomy" id="715785"/>
    <lineage>
        <taxon>Bacteria</taxon>
        <taxon>Bacillati</taxon>
        <taxon>Actinomycetota</taxon>
        <taxon>Actinomycetes</taxon>
        <taxon>Micrococcales</taxon>
        <taxon>Microbacteriaceae</taxon>
        <taxon>Frondihabitans</taxon>
    </lineage>
</organism>